<evidence type="ECO:0000256" key="3">
    <source>
        <dbReference type="ARBA" id="ARBA00022989"/>
    </source>
</evidence>
<feature type="transmembrane region" description="Helical" evidence="5">
    <location>
        <begin position="40"/>
        <end position="63"/>
    </location>
</feature>
<evidence type="ECO:0000256" key="4">
    <source>
        <dbReference type="ARBA" id="ARBA00023136"/>
    </source>
</evidence>
<feature type="transmembrane region" description="Helical" evidence="5">
    <location>
        <begin position="201"/>
        <end position="232"/>
    </location>
</feature>
<name>A0A1L1PSA5_HYDIT</name>
<feature type="domain" description="O-antigen ligase-related" evidence="6">
    <location>
        <begin position="202"/>
        <end position="354"/>
    </location>
</feature>
<feature type="transmembrane region" description="Helical" evidence="5">
    <location>
        <begin position="172"/>
        <end position="189"/>
    </location>
</feature>
<feature type="transmembrane region" description="Helical" evidence="5">
    <location>
        <begin position="129"/>
        <end position="152"/>
    </location>
</feature>
<dbReference type="InterPro" id="IPR007016">
    <property type="entry name" value="O-antigen_ligase-rel_domated"/>
</dbReference>
<feature type="transmembrane region" description="Helical" evidence="5">
    <location>
        <begin position="238"/>
        <end position="255"/>
    </location>
</feature>
<evidence type="ECO:0000256" key="1">
    <source>
        <dbReference type="ARBA" id="ARBA00004141"/>
    </source>
</evidence>
<keyword evidence="9" id="KW-1185">Reference proteome</keyword>
<reference evidence="9" key="2">
    <citation type="submission" date="2014-11" db="EMBL/GenBank/DDBJ databases">
        <title>Draft genome sequence of Hydrogenophaga intermedia S1.</title>
        <authorList>
            <person name="Gan H.M."/>
            <person name="Chew T.H."/>
            <person name="Stolz A."/>
        </authorList>
    </citation>
    <scope>NUCLEOTIDE SEQUENCE [LARGE SCALE GENOMIC DNA]</scope>
    <source>
        <strain evidence="9">S1</strain>
    </source>
</reference>
<feature type="transmembrane region" description="Helical" evidence="5">
    <location>
        <begin position="387"/>
        <end position="420"/>
    </location>
</feature>
<dbReference type="Pfam" id="PF04932">
    <property type="entry name" value="Wzy_C"/>
    <property type="match status" value="1"/>
</dbReference>
<dbReference type="GO" id="GO:0016020">
    <property type="term" value="C:membrane"/>
    <property type="evidence" value="ECO:0007669"/>
    <property type="project" value="UniProtKB-SubCell"/>
</dbReference>
<feature type="domain" description="DUF5935" evidence="7">
    <location>
        <begin position="1"/>
        <end position="190"/>
    </location>
</feature>
<reference evidence="9" key="1">
    <citation type="submission" date="2014-02" db="EMBL/GenBank/DDBJ databases">
        <authorList>
            <person name="Gan H."/>
        </authorList>
    </citation>
    <scope>NUCLEOTIDE SEQUENCE [LARGE SCALE GENOMIC DNA]</scope>
    <source>
        <strain evidence="9">S1</strain>
    </source>
</reference>
<evidence type="ECO:0000313" key="9">
    <source>
        <dbReference type="Proteomes" id="UP000028878"/>
    </source>
</evidence>
<gene>
    <name evidence="8" type="ORF">BN948_03373</name>
</gene>
<dbReference type="PANTHER" id="PTHR37422">
    <property type="entry name" value="TEICHURONIC ACID BIOSYNTHESIS PROTEIN TUAE"/>
    <property type="match status" value="1"/>
</dbReference>
<evidence type="ECO:0000256" key="5">
    <source>
        <dbReference type="SAM" id="Phobius"/>
    </source>
</evidence>
<keyword evidence="3 5" id="KW-1133">Transmembrane helix</keyword>
<evidence type="ECO:0000256" key="2">
    <source>
        <dbReference type="ARBA" id="ARBA00022692"/>
    </source>
</evidence>
<feature type="transmembrane region" description="Helical" evidence="5">
    <location>
        <begin position="345"/>
        <end position="367"/>
    </location>
</feature>
<dbReference type="Pfam" id="PF19358">
    <property type="entry name" value="DUF5935"/>
    <property type="match status" value="1"/>
</dbReference>
<feature type="transmembrane region" description="Helical" evidence="5">
    <location>
        <begin position="75"/>
        <end position="92"/>
    </location>
</feature>
<accession>A0A1L1PSA5</accession>
<dbReference type="NCBIfam" id="TIGR03097">
    <property type="entry name" value="PEP_O_lig_1"/>
    <property type="match status" value="1"/>
</dbReference>
<dbReference type="InterPro" id="IPR051533">
    <property type="entry name" value="WaaL-like"/>
</dbReference>
<evidence type="ECO:0000259" key="7">
    <source>
        <dbReference type="Pfam" id="PF19358"/>
    </source>
</evidence>
<dbReference type="InterPro" id="IPR045979">
    <property type="entry name" value="DUF5935"/>
</dbReference>
<sequence length="448" mass="50202">MRDLFFALAMLALVPLAFLRPFNAYMLWGWTSAMIPTGFLFGFMASARVNFIFAGITLLLVVLRRVDWSQYRFNWAVALYLVFLLHATISWLTGYGGNGNNAKYYDILMKGLIFSMLMPMFVQSRMHIHLMLLVVVFGLGLHGMIEGLKTVVSGGSHNMYGPAGSMLYDRNHLSTALAMVLPIAYYLYLHSVHRFARWGFLALFVIIVLAIMGGGSRGGFVALAVVAFWLILTSRHRWRTLFIVLALGLLLWQFVPDSVVNRLETIGDANEDDSFMGRVHAWKISSALALEHPFFGGGFHAVQVQYVWEQFKTAPSLLDFLNMPEPEFVLAKAAHSVYFEVMGDLGFLGLFLYLLIFSMPLLARFSVKRMATRLGPDYVWARDLGDMLMLAVMAYMVGGAAVSVAYLEVAYLMVMLMAVLQVHLRQRLSEHERAQARAGRATLAGSAA</sequence>
<comment type="subcellular location">
    <subcellularLocation>
        <location evidence="1">Membrane</location>
        <topology evidence="1">Multi-pass membrane protein</topology>
    </subcellularLocation>
</comment>
<evidence type="ECO:0000313" key="8">
    <source>
        <dbReference type="EMBL" id="CDN88936.1"/>
    </source>
</evidence>
<evidence type="ECO:0000259" key="6">
    <source>
        <dbReference type="Pfam" id="PF04932"/>
    </source>
</evidence>
<proteinExistence type="predicted"/>
<dbReference type="InterPro" id="IPR017528">
    <property type="entry name" value="CHP03097O-antigen_lig-rel"/>
</dbReference>
<dbReference type="EMBL" id="CCAE010000032">
    <property type="protein sequence ID" value="CDN88936.1"/>
    <property type="molecule type" value="Genomic_DNA"/>
</dbReference>
<dbReference type="Proteomes" id="UP000028878">
    <property type="component" value="Unassembled WGS sequence"/>
</dbReference>
<dbReference type="PANTHER" id="PTHR37422:SF13">
    <property type="entry name" value="LIPOPOLYSACCHARIDE BIOSYNTHESIS PROTEIN PA4999-RELATED"/>
    <property type="match status" value="1"/>
</dbReference>
<keyword evidence="2 5" id="KW-0812">Transmembrane</keyword>
<keyword evidence="4 5" id="KW-0472">Membrane</keyword>
<protein>
    <submittedName>
        <fullName evidence="8">Wzy family polymerase, exosortase system type 1 associated</fullName>
    </submittedName>
</protein>
<dbReference type="AlphaFoldDB" id="A0A1L1PSA5"/>
<organism evidence="8 9">
    <name type="scientific">Hydrogenophaga intermedia</name>
    <dbReference type="NCBI Taxonomy" id="65786"/>
    <lineage>
        <taxon>Bacteria</taxon>
        <taxon>Pseudomonadati</taxon>
        <taxon>Pseudomonadota</taxon>
        <taxon>Betaproteobacteria</taxon>
        <taxon>Burkholderiales</taxon>
        <taxon>Comamonadaceae</taxon>
        <taxon>Hydrogenophaga</taxon>
    </lineage>
</organism>
<dbReference type="RefSeq" id="WP_009515719.1">
    <property type="nucleotide sequence ID" value="NZ_CCAE010000032.1"/>
</dbReference>